<gene>
    <name evidence="2" type="ORF">M378DRAFT_31473</name>
</gene>
<dbReference type="HOGENOM" id="CLU_009123_15_4_1"/>
<keyword evidence="3" id="KW-1185">Reference proteome</keyword>
<evidence type="ECO:0000313" key="3">
    <source>
        <dbReference type="Proteomes" id="UP000054549"/>
    </source>
</evidence>
<dbReference type="Pfam" id="PF05699">
    <property type="entry name" value="Dimer_Tnp_hAT"/>
    <property type="match status" value="1"/>
</dbReference>
<dbReference type="OrthoDB" id="3262464at2759"/>
<dbReference type="Proteomes" id="UP000054549">
    <property type="component" value="Unassembled WGS sequence"/>
</dbReference>
<dbReference type="InParanoid" id="A0A0C2WC60"/>
<name>A0A0C2WC60_AMAMK</name>
<evidence type="ECO:0000259" key="1">
    <source>
        <dbReference type="Pfam" id="PF05699"/>
    </source>
</evidence>
<dbReference type="GO" id="GO:0046983">
    <property type="term" value="F:protein dimerization activity"/>
    <property type="evidence" value="ECO:0007669"/>
    <property type="project" value="InterPro"/>
</dbReference>
<dbReference type="InterPro" id="IPR008906">
    <property type="entry name" value="HATC_C_dom"/>
</dbReference>
<sequence>YPRIYLLAMDIIPIQASSVPCERVFSSGKETMAPRRRRITAKLMEYLQMMKYSIRKGRPLNF</sequence>
<dbReference type="AlphaFoldDB" id="A0A0C2WC60"/>
<feature type="non-terminal residue" evidence="2">
    <location>
        <position position="1"/>
    </location>
</feature>
<protein>
    <recommendedName>
        <fullName evidence="1">HAT C-terminal dimerisation domain-containing protein</fullName>
    </recommendedName>
</protein>
<dbReference type="InterPro" id="IPR012337">
    <property type="entry name" value="RNaseH-like_sf"/>
</dbReference>
<reference evidence="2 3" key="1">
    <citation type="submission" date="2014-04" db="EMBL/GenBank/DDBJ databases">
        <title>Evolutionary Origins and Diversification of the Mycorrhizal Mutualists.</title>
        <authorList>
            <consortium name="DOE Joint Genome Institute"/>
            <consortium name="Mycorrhizal Genomics Consortium"/>
            <person name="Kohler A."/>
            <person name="Kuo A."/>
            <person name="Nagy L.G."/>
            <person name="Floudas D."/>
            <person name="Copeland A."/>
            <person name="Barry K.W."/>
            <person name="Cichocki N."/>
            <person name="Veneault-Fourrey C."/>
            <person name="LaButti K."/>
            <person name="Lindquist E.A."/>
            <person name="Lipzen A."/>
            <person name="Lundell T."/>
            <person name="Morin E."/>
            <person name="Murat C."/>
            <person name="Riley R."/>
            <person name="Ohm R."/>
            <person name="Sun H."/>
            <person name="Tunlid A."/>
            <person name="Henrissat B."/>
            <person name="Grigoriev I.V."/>
            <person name="Hibbett D.S."/>
            <person name="Martin F."/>
        </authorList>
    </citation>
    <scope>NUCLEOTIDE SEQUENCE [LARGE SCALE GENOMIC DNA]</scope>
    <source>
        <strain evidence="2 3">Koide BX008</strain>
    </source>
</reference>
<accession>A0A0C2WC60</accession>
<organism evidence="2 3">
    <name type="scientific">Amanita muscaria (strain Koide BX008)</name>
    <dbReference type="NCBI Taxonomy" id="946122"/>
    <lineage>
        <taxon>Eukaryota</taxon>
        <taxon>Fungi</taxon>
        <taxon>Dikarya</taxon>
        <taxon>Basidiomycota</taxon>
        <taxon>Agaricomycotina</taxon>
        <taxon>Agaricomycetes</taxon>
        <taxon>Agaricomycetidae</taxon>
        <taxon>Agaricales</taxon>
        <taxon>Pluteineae</taxon>
        <taxon>Amanitaceae</taxon>
        <taxon>Amanita</taxon>
    </lineage>
</organism>
<feature type="non-terminal residue" evidence="2">
    <location>
        <position position="62"/>
    </location>
</feature>
<dbReference type="SUPFAM" id="SSF53098">
    <property type="entry name" value="Ribonuclease H-like"/>
    <property type="match status" value="1"/>
</dbReference>
<dbReference type="EMBL" id="KN818903">
    <property type="protein sequence ID" value="KIL54166.1"/>
    <property type="molecule type" value="Genomic_DNA"/>
</dbReference>
<feature type="domain" description="HAT C-terminal dimerisation" evidence="1">
    <location>
        <begin position="1"/>
        <end position="51"/>
    </location>
</feature>
<evidence type="ECO:0000313" key="2">
    <source>
        <dbReference type="EMBL" id="KIL54166.1"/>
    </source>
</evidence>
<proteinExistence type="predicted"/>